<evidence type="ECO:0000313" key="11">
    <source>
        <dbReference type="EMBL" id="QCO57041.1"/>
    </source>
</evidence>
<evidence type="ECO:0000256" key="3">
    <source>
        <dbReference type="ARBA" id="ARBA00022475"/>
    </source>
</evidence>
<comment type="function">
    <text evidence="9">Part of the tripartite ATP-independent periplasmic (TRAP) transport system.</text>
</comment>
<dbReference type="PANTHER" id="PTHR35011:SF4">
    <property type="entry name" value="SLL1102 PROTEIN"/>
    <property type="match status" value="1"/>
</dbReference>
<evidence type="ECO:0000256" key="8">
    <source>
        <dbReference type="ARBA" id="ARBA00038436"/>
    </source>
</evidence>
<dbReference type="PANTHER" id="PTHR35011">
    <property type="entry name" value="2,3-DIKETO-L-GULONATE TRAP TRANSPORTER SMALL PERMEASE PROTEIN YIAM"/>
    <property type="match status" value="1"/>
</dbReference>
<evidence type="ECO:0000256" key="7">
    <source>
        <dbReference type="ARBA" id="ARBA00023136"/>
    </source>
</evidence>
<evidence type="ECO:0000256" key="4">
    <source>
        <dbReference type="ARBA" id="ARBA00022519"/>
    </source>
</evidence>
<reference evidence="11 12" key="1">
    <citation type="submission" date="2019-05" db="EMBL/GenBank/DDBJ databases">
        <title>Pseudorhodobacter turbinis sp. nov., isolated from the gut of the Korean turban shell.</title>
        <authorList>
            <person name="Jeong Y.-S."/>
            <person name="Kang W.-R."/>
            <person name="Bae J.-W."/>
        </authorList>
    </citation>
    <scope>NUCLEOTIDE SEQUENCE [LARGE SCALE GENOMIC DNA]</scope>
    <source>
        <strain evidence="11 12">S12M18</strain>
        <plasmid evidence="11 12">unnamed1</plasmid>
    </source>
</reference>
<keyword evidence="6 9" id="KW-1133">Transmembrane helix</keyword>
<comment type="similarity">
    <text evidence="8 9">Belongs to the TRAP transporter small permease family.</text>
</comment>
<sequence length="166" mass="18547">MDRFADRLDLINRGVGGVVMWMALIMVLVQFGIVMLRYVFGYTSIFINESVLYLHATLFMLGAGYTLLVNGHVRVDIFYAPLNVRKKAMVDIFGHLCLLLPSLGILLYYSWPSVRRSWSILEGPISVGGVPASFLLKTLIPVFCVLLLIQGLSALIRDLIRLGDKA</sequence>
<feature type="transmembrane region" description="Helical" evidence="9">
    <location>
        <begin position="92"/>
        <end position="111"/>
    </location>
</feature>
<dbReference type="Proteomes" id="UP000298631">
    <property type="component" value="Plasmid unnamed1"/>
</dbReference>
<evidence type="ECO:0000259" key="10">
    <source>
        <dbReference type="Pfam" id="PF04290"/>
    </source>
</evidence>
<evidence type="ECO:0000256" key="6">
    <source>
        <dbReference type="ARBA" id="ARBA00022989"/>
    </source>
</evidence>
<feature type="transmembrane region" description="Helical" evidence="9">
    <location>
        <begin position="52"/>
        <end position="71"/>
    </location>
</feature>
<dbReference type="GO" id="GO:0005886">
    <property type="term" value="C:plasma membrane"/>
    <property type="evidence" value="ECO:0007669"/>
    <property type="project" value="UniProtKB-SubCell"/>
</dbReference>
<dbReference type="RefSeq" id="WP_137194849.1">
    <property type="nucleotide sequence ID" value="NZ_CP039965.1"/>
</dbReference>
<feature type="domain" description="Tripartite ATP-independent periplasmic transporters DctQ component" evidence="10">
    <location>
        <begin position="26"/>
        <end position="159"/>
    </location>
</feature>
<dbReference type="InterPro" id="IPR007387">
    <property type="entry name" value="TRAP_DctQ"/>
</dbReference>
<keyword evidence="2 9" id="KW-0813">Transport</keyword>
<evidence type="ECO:0000256" key="1">
    <source>
        <dbReference type="ARBA" id="ARBA00004429"/>
    </source>
</evidence>
<dbReference type="AlphaFoldDB" id="A0A4P8EIR6"/>
<keyword evidence="3" id="KW-1003">Cell membrane</keyword>
<dbReference type="KEGG" id="pseb:EOK75_14720"/>
<dbReference type="EMBL" id="CP039965">
    <property type="protein sequence ID" value="QCO57041.1"/>
    <property type="molecule type" value="Genomic_DNA"/>
</dbReference>
<dbReference type="InterPro" id="IPR055348">
    <property type="entry name" value="DctQ"/>
</dbReference>
<organism evidence="11 12">
    <name type="scientific">Pseudorhodobacter turbinis</name>
    <dbReference type="NCBI Taxonomy" id="2500533"/>
    <lineage>
        <taxon>Bacteria</taxon>
        <taxon>Pseudomonadati</taxon>
        <taxon>Pseudomonadota</taxon>
        <taxon>Alphaproteobacteria</taxon>
        <taxon>Rhodobacterales</taxon>
        <taxon>Paracoccaceae</taxon>
        <taxon>Pseudorhodobacter</taxon>
    </lineage>
</organism>
<comment type="subcellular location">
    <subcellularLocation>
        <location evidence="1 9">Cell inner membrane</location>
        <topology evidence="1 9">Multi-pass membrane protein</topology>
    </subcellularLocation>
</comment>
<accession>A0A4P8EIR6</accession>
<keyword evidence="11" id="KW-0614">Plasmid</keyword>
<keyword evidence="4 9" id="KW-0997">Cell inner membrane</keyword>
<evidence type="ECO:0000256" key="5">
    <source>
        <dbReference type="ARBA" id="ARBA00022692"/>
    </source>
</evidence>
<keyword evidence="7 9" id="KW-0472">Membrane</keyword>
<name>A0A4P8EIR6_9RHOB</name>
<keyword evidence="5 9" id="KW-0812">Transmembrane</keyword>
<protein>
    <recommendedName>
        <fullName evidence="9">TRAP transporter small permease protein</fullName>
    </recommendedName>
</protein>
<gene>
    <name evidence="11" type="ORF">EOK75_14720</name>
</gene>
<dbReference type="OrthoDB" id="4250245at2"/>
<comment type="subunit">
    <text evidence="9">The complex comprises the extracytoplasmic solute receptor protein and the two transmembrane proteins.</text>
</comment>
<evidence type="ECO:0000256" key="9">
    <source>
        <dbReference type="RuleBase" id="RU369079"/>
    </source>
</evidence>
<dbReference type="GO" id="GO:0022857">
    <property type="term" value="F:transmembrane transporter activity"/>
    <property type="evidence" value="ECO:0007669"/>
    <property type="project" value="UniProtKB-UniRule"/>
</dbReference>
<proteinExistence type="inferred from homology"/>
<keyword evidence="12" id="KW-1185">Reference proteome</keyword>
<feature type="transmembrane region" description="Helical" evidence="9">
    <location>
        <begin position="21"/>
        <end position="40"/>
    </location>
</feature>
<dbReference type="Pfam" id="PF04290">
    <property type="entry name" value="DctQ"/>
    <property type="match status" value="1"/>
</dbReference>
<geneLocation type="plasmid" evidence="11 12">
    <name>unnamed1</name>
</geneLocation>
<evidence type="ECO:0000313" key="12">
    <source>
        <dbReference type="Proteomes" id="UP000298631"/>
    </source>
</evidence>
<evidence type="ECO:0000256" key="2">
    <source>
        <dbReference type="ARBA" id="ARBA00022448"/>
    </source>
</evidence>
<feature type="transmembrane region" description="Helical" evidence="9">
    <location>
        <begin position="131"/>
        <end position="156"/>
    </location>
</feature>